<keyword evidence="1" id="KW-0732">Signal</keyword>
<feature type="chain" id="PRO_5025503131" evidence="1">
    <location>
        <begin position="18"/>
        <end position="150"/>
    </location>
</feature>
<reference evidence="2" key="1">
    <citation type="journal article" date="2020" name="Stud. Mycol.">
        <title>101 Dothideomycetes genomes: a test case for predicting lifestyles and emergence of pathogens.</title>
        <authorList>
            <person name="Haridas S."/>
            <person name="Albert R."/>
            <person name="Binder M."/>
            <person name="Bloem J."/>
            <person name="Labutti K."/>
            <person name="Salamov A."/>
            <person name="Andreopoulos B."/>
            <person name="Baker S."/>
            <person name="Barry K."/>
            <person name="Bills G."/>
            <person name="Bluhm B."/>
            <person name="Cannon C."/>
            <person name="Castanera R."/>
            <person name="Culley D."/>
            <person name="Daum C."/>
            <person name="Ezra D."/>
            <person name="Gonzalez J."/>
            <person name="Henrissat B."/>
            <person name="Kuo A."/>
            <person name="Liang C."/>
            <person name="Lipzen A."/>
            <person name="Lutzoni F."/>
            <person name="Magnuson J."/>
            <person name="Mondo S."/>
            <person name="Nolan M."/>
            <person name="Ohm R."/>
            <person name="Pangilinan J."/>
            <person name="Park H.-J."/>
            <person name="Ramirez L."/>
            <person name="Alfaro M."/>
            <person name="Sun H."/>
            <person name="Tritt A."/>
            <person name="Yoshinaga Y."/>
            <person name="Zwiers L.-H."/>
            <person name="Turgeon B."/>
            <person name="Goodwin S."/>
            <person name="Spatafora J."/>
            <person name="Crous P."/>
            <person name="Grigoriev I."/>
        </authorList>
    </citation>
    <scope>NUCLEOTIDE SEQUENCE</scope>
    <source>
        <strain evidence="2">CBS 207.26</strain>
    </source>
</reference>
<evidence type="ECO:0000313" key="2">
    <source>
        <dbReference type="EMBL" id="KAF2185251.1"/>
    </source>
</evidence>
<feature type="signal peptide" evidence="1">
    <location>
        <begin position="1"/>
        <end position="17"/>
    </location>
</feature>
<sequence>MLAKTIAFSLLASVAVAAPANSINERATQAATIASMNQLCDTVVANLQPEGYYVSETSITESKSVEGGETQACTATYECDTYPETMTGAKLNEWFDMGRSQWTATTAGNNTWEGSCPLKAYKCSIGVQQQMGTNLKLAQDVGGPVAVPSK</sequence>
<dbReference type="EMBL" id="ML994634">
    <property type="protein sequence ID" value="KAF2185251.1"/>
    <property type="molecule type" value="Genomic_DNA"/>
</dbReference>
<dbReference type="AlphaFoldDB" id="A0A6A6DZZ9"/>
<evidence type="ECO:0000256" key="1">
    <source>
        <dbReference type="SAM" id="SignalP"/>
    </source>
</evidence>
<accession>A0A6A6DZZ9</accession>
<protein>
    <submittedName>
        <fullName evidence="2">Uncharacterized protein</fullName>
    </submittedName>
</protein>
<dbReference type="Proteomes" id="UP000800200">
    <property type="component" value="Unassembled WGS sequence"/>
</dbReference>
<keyword evidence="3" id="KW-1185">Reference proteome</keyword>
<organism evidence="2 3">
    <name type="scientific">Zopfia rhizophila CBS 207.26</name>
    <dbReference type="NCBI Taxonomy" id="1314779"/>
    <lineage>
        <taxon>Eukaryota</taxon>
        <taxon>Fungi</taxon>
        <taxon>Dikarya</taxon>
        <taxon>Ascomycota</taxon>
        <taxon>Pezizomycotina</taxon>
        <taxon>Dothideomycetes</taxon>
        <taxon>Dothideomycetes incertae sedis</taxon>
        <taxon>Zopfiaceae</taxon>
        <taxon>Zopfia</taxon>
    </lineage>
</organism>
<proteinExistence type="predicted"/>
<gene>
    <name evidence="2" type="ORF">K469DRAFT_750430</name>
</gene>
<name>A0A6A6DZZ9_9PEZI</name>
<evidence type="ECO:0000313" key="3">
    <source>
        <dbReference type="Proteomes" id="UP000800200"/>
    </source>
</evidence>